<comment type="caution">
    <text evidence="1">The sequence shown here is derived from an EMBL/GenBank/DDBJ whole genome shotgun (WGS) entry which is preliminary data.</text>
</comment>
<dbReference type="AlphaFoldDB" id="A0A7W7ZBR6"/>
<evidence type="ECO:0000313" key="2">
    <source>
        <dbReference type="Proteomes" id="UP000540989"/>
    </source>
</evidence>
<dbReference type="EMBL" id="JACHIP010000002">
    <property type="protein sequence ID" value="MBB5056918.1"/>
    <property type="molecule type" value="Genomic_DNA"/>
</dbReference>
<evidence type="ECO:0000313" key="1">
    <source>
        <dbReference type="EMBL" id="MBB5056918.1"/>
    </source>
</evidence>
<protein>
    <submittedName>
        <fullName evidence="1">Uncharacterized protein</fullName>
    </submittedName>
</protein>
<dbReference type="RefSeq" id="WP_184215263.1">
    <property type="nucleotide sequence ID" value="NZ_JACHIP010000002.1"/>
</dbReference>
<gene>
    <name evidence="1" type="ORF">HDF16_001603</name>
</gene>
<name>A0A7W7ZBR6_9BACT</name>
<reference evidence="1 2" key="1">
    <citation type="submission" date="2020-08" db="EMBL/GenBank/DDBJ databases">
        <title>Genomic Encyclopedia of Type Strains, Phase IV (KMG-V): Genome sequencing to study the core and pangenomes of soil and plant-associated prokaryotes.</title>
        <authorList>
            <person name="Whitman W."/>
        </authorList>
    </citation>
    <scope>NUCLEOTIDE SEQUENCE [LARGE SCALE GENOMIC DNA]</scope>
    <source>
        <strain evidence="1 2">M8UP14</strain>
    </source>
</reference>
<keyword evidence="2" id="KW-1185">Reference proteome</keyword>
<organism evidence="1 2">
    <name type="scientific">Granulicella aggregans</name>
    <dbReference type="NCBI Taxonomy" id="474949"/>
    <lineage>
        <taxon>Bacteria</taxon>
        <taxon>Pseudomonadati</taxon>
        <taxon>Acidobacteriota</taxon>
        <taxon>Terriglobia</taxon>
        <taxon>Terriglobales</taxon>
        <taxon>Acidobacteriaceae</taxon>
        <taxon>Granulicella</taxon>
    </lineage>
</organism>
<dbReference type="Proteomes" id="UP000540989">
    <property type="component" value="Unassembled WGS sequence"/>
</dbReference>
<sequence length="62" mass="6982">MGRHISSEVIEKSYDESTDSLLTPDAQAMLEAVESYLAEHPEHFNSIALPLTDRRTYSTQKA</sequence>
<accession>A0A7W7ZBR6</accession>
<proteinExistence type="predicted"/>